<feature type="lipid moiety-binding region" description="N-palmitoyl cysteine" evidence="3">
    <location>
        <position position="16"/>
    </location>
</feature>
<dbReference type="GO" id="GO:0006950">
    <property type="term" value="P:response to stress"/>
    <property type="evidence" value="ECO:0007669"/>
    <property type="project" value="UniProtKB-ARBA"/>
</dbReference>
<dbReference type="SUPFAM" id="SSF50814">
    <property type="entry name" value="Lipocalins"/>
    <property type="match status" value="1"/>
</dbReference>
<dbReference type="HOGENOM" id="CLU_068449_0_1_6"/>
<comment type="function">
    <text evidence="2">Involved in the storage or transport of lipids necessary for membrane maintenance under stressful conditions. Displays a binding preference for lysophospholipids.</text>
</comment>
<keyword evidence="2" id="KW-0472">Membrane</keyword>
<evidence type="ECO:0000256" key="1">
    <source>
        <dbReference type="ARBA" id="ARBA00006889"/>
    </source>
</evidence>
<dbReference type="PIRSF" id="PIRSF036893">
    <property type="entry name" value="Lipocalin_ApoD"/>
    <property type="match status" value="1"/>
</dbReference>
<evidence type="ECO:0000256" key="3">
    <source>
        <dbReference type="PIRSR" id="PIRSR036893-52"/>
    </source>
</evidence>
<dbReference type="Gene3D" id="2.40.128.20">
    <property type="match status" value="1"/>
</dbReference>
<keyword evidence="2" id="KW-0998">Cell outer membrane</keyword>
<dbReference type="EMBL" id="AM286690">
    <property type="protein sequence ID" value="CAL16350.1"/>
    <property type="molecule type" value="Genomic_DNA"/>
</dbReference>
<dbReference type="KEGG" id="abo:ABO_0902"/>
<dbReference type="Proteomes" id="UP000008871">
    <property type="component" value="Chromosome"/>
</dbReference>
<dbReference type="PROSITE" id="PS00213">
    <property type="entry name" value="LIPOCALIN"/>
    <property type="match status" value="1"/>
</dbReference>
<keyword evidence="6" id="KW-1185">Reference proteome</keyword>
<keyword evidence="2 3" id="KW-0449">Lipoprotein</keyword>
<evidence type="ECO:0000313" key="6">
    <source>
        <dbReference type="Proteomes" id="UP000008871"/>
    </source>
</evidence>
<dbReference type="GO" id="GO:0009279">
    <property type="term" value="C:cell outer membrane"/>
    <property type="evidence" value="ECO:0007669"/>
    <property type="project" value="UniProtKB-SubCell"/>
</dbReference>
<dbReference type="Pfam" id="PF08212">
    <property type="entry name" value="Lipocalin_2"/>
    <property type="match status" value="1"/>
</dbReference>
<dbReference type="InterPro" id="IPR047202">
    <property type="entry name" value="Lipocalin_Blc-like_dom"/>
</dbReference>
<comment type="subcellular location">
    <subcellularLocation>
        <location evidence="2">Cell outer membrane</location>
    </subcellularLocation>
</comment>
<dbReference type="InterPro" id="IPR012674">
    <property type="entry name" value="Calycin"/>
</dbReference>
<sequence>MRPILLIVSLIMLNACQSTPRAPIEVAAPFDLDRFMGKWYVIANIPTFPEKGAYNATETYRRAGPNEIATTFTFRKGGPEGELKTMTPTGFVSEENPAIWGMRFLWPFKADFRVLYVSPDYQATIVGREKRDYLWIMARSPEIEASTYQHLLETAKARGYSLNKLQKVPQLW</sequence>
<proteinExistence type="inferred from homology"/>
<name>Q0VR48_ALCBS</name>
<evidence type="ECO:0000256" key="2">
    <source>
        <dbReference type="PIRNR" id="PIRNR036893"/>
    </source>
</evidence>
<organism evidence="5 6">
    <name type="scientific">Alcanivorax borkumensis (strain ATCC 700651 / DSM 11573 / NCIMB 13689 / SK2)</name>
    <dbReference type="NCBI Taxonomy" id="393595"/>
    <lineage>
        <taxon>Bacteria</taxon>
        <taxon>Pseudomonadati</taxon>
        <taxon>Pseudomonadota</taxon>
        <taxon>Gammaproteobacteria</taxon>
        <taxon>Oceanospirillales</taxon>
        <taxon>Alcanivoracaceae</taxon>
        <taxon>Alcanivorax</taxon>
    </lineage>
</organism>
<keyword evidence="2" id="KW-0446">Lipid-binding</keyword>
<dbReference type="STRING" id="393595.ABO_0902"/>
<feature type="domain" description="Lipocalin/cytosolic fatty-acid binding" evidence="4">
    <location>
        <begin position="30"/>
        <end position="170"/>
    </location>
</feature>
<dbReference type="CDD" id="cd19438">
    <property type="entry name" value="lipocalin_Blc-like"/>
    <property type="match status" value="1"/>
</dbReference>
<comment type="similarity">
    <text evidence="1 2">Belongs to the calycin superfamily. Lipocalin family.</text>
</comment>
<dbReference type="InterPro" id="IPR022271">
    <property type="entry name" value="Lipocalin_ApoD"/>
</dbReference>
<dbReference type="InterPro" id="IPR022272">
    <property type="entry name" value="Lipocalin_CS"/>
</dbReference>
<dbReference type="eggNOG" id="COG3040">
    <property type="taxonomic scope" value="Bacteria"/>
</dbReference>
<keyword evidence="3" id="KW-0564">Palmitate</keyword>
<feature type="lipid moiety-binding region" description="S-diacylglycerol cysteine" evidence="3">
    <location>
        <position position="16"/>
    </location>
</feature>
<comment type="subunit">
    <text evidence="2">Homodimer.</text>
</comment>
<reference evidence="5 6" key="1">
    <citation type="journal article" date="2006" name="Nat. Biotechnol.">
        <title>Genome sequence of the ubiquitous hydrocarbon-degrading marine bacterium Alcanivorax borkumensis.</title>
        <authorList>
            <person name="Schneiker S."/>
            <person name="Martins dos Santos V.A.P."/>
            <person name="Bartels D."/>
            <person name="Bekel T."/>
            <person name="Brecht M."/>
            <person name="Buhrmester J."/>
            <person name="Chernikova T.N."/>
            <person name="Denaro R."/>
            <person name="Ferrer M."/>
            <person name="Gertler C."/>
            <person name="Goesmann A."/>
            <person name="Golyshina O.V."/>
            <person name="Kaminski F."/>
            <person name="Khachane A.N."/>
            <person name="Lang S."/>
            <person name="Linke B."/>
            <person name="McHardy A.C."/>
            <person name="Meyer F."/>
            <person name="Nechitaylo T."/>
            <person name="Puehler A."/>
            <person name="Regenhardt D."/>
            <person name="Rupp O."/>
            <person name="Sabirova J.S."/>
            <person name="Selbitschka W."/>
            <person name="Yakimov M.M."/>
            <person name="Timmis K.N."/>
            <person name="Vorhoelter F.-J."/>
            <person name="Weidner S."/>
            <person name="Kaiser O."/>
            <person name="Golyshin P.N."/>
        </authorList>
    </citation>
    <scope>NUCLEOTIDE SEQUENCE [LARGE SCALE GENOMIC DNA]</scope>
    <source>
        <strain evidence="6">ATCC 700651 / DSM 11573 / NCIMB 13689 / SK2</strain>
    </source>
</reference>
<dbReference type="PRINTS" id="PR01171">
    <property type="entry name" value="BCTLIPOCALIN"/>
</dbReference>
<dbReference type="PANTHER" id="PTHR10612">
    <property type="entry name" value="APOLIPOPROTEIN D"/>
    <property type="match status" value="1"/>
</dbReference>
<dbReference type="PANTHER" id="PTHR10612:SF34">
    <property type="entry name" value="APOLIPOPROTEIN D"/>
    <property type="match status" value="1"/>
</dbReference>
<accession>Q0VR48</accession>
<protein>
    <recommendedName>
        <fullName evidence="2">Outer membrane lipoprotein Blc</fullName>
    </recommendedName>
</protein>
<evidence type="ECO:0000259" key="4">
    <source>
        <dbReference type="Pfam" id="PF08212"/>
    </source>
</evidence>
<dbReference type="GO" id="GO:0008289">
    <property type="term" value="F:lipid binding"/>
    <property type="evidence" value="ECO:0007669"/>
    <property type="project" value="UniProtKB-UniRule"/>
</dbReference>
<dbReference type="InterPro" id="IPR002446">
    <property type="entry name" value="Lipocalin_bac"/>
</dbReference>
<gene>
    <name evidence="5" type="ordered locus">ABO_0902</name>
</gene>
<evidence type="ECO:0000313" key="5">
    <source>
        <dbReference type="EMBL" id="CAL16350.1"/>
    </source>
</evidence>
<dbReference type="RefSeq" id="WP_011588186.1">
    <property type="nucleotide sequence ID" value="NC_008260.1"/>
</dbReference>
<dbReference type="AlphaFoldDB" id="Q0VR48"/>
<dbReference type="InterPro" id="IPR000566">
    <property type="entry name" value="Lipocln_cytosolic_FA-bd_dom"/>
</dbReference>